<dbReference type="AlphaFoldDB" id="A0A813G9E4"/>
<evidence type="ECO:0000313" key="1">
    <source>
        <dbReference type="EMBL" id="CAE8621551.1"/>
    </source>
</evidence>
<feature type="non-terminal residue" evidence="1">
    <location>
        <position position="1"/>
    </location>
</feature>
<reference evidence="1" key="1">
    <citation type="submission" date="2021-02" db="EMBL/GenBank/DDBJ databases">
        <authorList>
            <person name="Dougan E. K."/>
            <person name="Rhodes N."/>
            <person name="Thang M."/>
            <person name="Chan C."/>
        </authorList>
    </citation>
    <scope>NUCLEOTIDE SEQUENCE</scope>
</reference>
<name>A0A813G9E4_POLGL</name>
<protein>
    <submittedName>
        <fullName evidence="1">Uncharacterized protein</fullName>
    </submittedName>
</protein>
<accession>A0A813G9E4</accession>
<feature type="non-terminal residue" evidence="1">
    <location>
        <position position="88"/>
    </location>
</feature>
<dbReference type="EMBL" id="CAJNNV010027768">
    <property type="protein sequence ID" value="CAE8621551.1"/>
    <property type="molecule type" value="Genomic_DNA"/>
</dbReference>
<gene>
    <name evidence="1" type="ORF">PGLA1383_LOCUS39068</name>
</gene>
<proteinExistence type="predicted"/>
<dbReference type="Proteomes" id="UP000654075">
    <property type="component" value="Unassembled WGS sequence"/>
</dbReference>
<comment type="caution">
    <text evidence="1">The sequence shown here is derived from an EMBL/GenBank/DDBJ whole genome shotgun (WGS) entry which is preliminary data.</text>
</comment>
<evidence type="ECO:0000313" key="2">
    <source>
        <dbReference type="Proteomes" id="UP000654075"/>
    </source>
</evidence>
<keyword evidence="2" id="KW-1185">Reference proteome</keyword>
<sequence>ADAGDVTQGSDCRLPCKRPKGKLTRLRQSDCFLARGQAAVMVPMLQSQLMLWCWPGATSSLLLGQLLTTLRLRRVGLRLSWSHRRLPS</sequence>
<organism evidence="1 2">
    <name type="scientific">Polarella glacialis</name>
    <name type="common">Dinoflagellate</name>
    <dbReference type="NCBI Taxonomy" id="89957"/>
    <lineage>
        <taxon>Eukaryota</taxon>
        <taxon>Sar</taxon>
        <taxon>Alveolata</taxon>
        <taxon>Dinophyceae</taxon>
        <taxon>Suessiales</taxon>
        <taxon>Suessiaceae</taxon>
        <taxon>Polarella</taxon>
    </lineage>
</organism>